<protein>
    <recommendedName>
        <fullName evidence="2">MULE transposase domain-containing protein</fullName>
    </recommendedName>
</protein>
<dbReference type="InParanoid" id="C3YB60"/>
<name>C3YB60_BRAFL</name>
<sequence>MDFDKGTWNAIQANLPLVVLHGCSFHWKQAVWRHAKDALGLQKAYINDDATKSLLRLVLALPFLPAEHIIPMFRRLQRKVGTPAAGGLCRAPVDCQPPAATV</sequence>
<evidence type="ECO:0000313" key="1">
    <source>
        <dbReference type="EMBL" id="EEN62522.1"/>
    </source>
</evidence>
<organism>
    <name type="scientific">Branchiostoma floridae</name>
    <name type="common">Florida lancelet</name>
    <name type="synonym">Amphioxus</name>
    <dbReference type="NCBI Taxonomy" id="7739"/>
    <lineage>
        <taxon>Eukaryota</taxon>
        <taxon>Metazoa</taxon>
        <taxon>Chordata</taxon>
        <taxon>Cephalochordata</taxon>
        <taxon>Leptocardii</taxon>
        <taxon>Amphioxiformes</taxon>
        <taxon>Branchiostomatidae</taxon>
        <taxon>Branchiostoma</taxon>
    </lineage>
</organism>
<reference evidence="1" key="1">
    <citation type="journal article" date="2008" name="Nature">
        <title>The amphioxus genome and the evolution of the chordate karyotype.</title>
        <authorList>
            <consortium name="US DOE Joint Genome Institute (JGI-PGF)"/>
            <person name="Putnam N.H."/>
            <person name="Butts T."/>
            <person name="Ferrier D.E.K."/>
            <person name="Furlong R.F."/>
            <person name="Hellsten U."/>
            <person name="Kawashima T."/>
            <person name="Robinson-Rechavi M."/>
            <person name="Shoguchi E."/>
            <person name="Terry A."/>
            <person name="Yu J.-K."/>
            <person name="Benito-Gutierrez E.L."/>
            <person name="Dubchak I."/>
            <person name="Garcia-Fernandez J."/>
            <person name="Gibson-Brown J.J."/>
            <person name="Grigoriev I.V."/>
            <person name="Horton A.C."/>
            <person name="de Jong P.J."/>
            <person name="Jurka J."/>
            <person name="Kapitonov V.V."/>
            <person name="Kohara Y."/>
            <person name="Kuroki Y."/>
            <person name="Lindquist E."/>
            <person name="Lucas S."/>
            <person name="Osoegawa K."/>
            <person name="Pennacchio L.A."/>
            <person name="Salamov A.A."/>
            <person name="Satou Y."/>
            <person name="Sauka-Spengler T."/>
            <person name="Schmutz J."/>
            <person name="Shin-I T."/>
            <person name="Toyoda A."/>
            <person name="Bronner-Fraser M."/>
            <person name="Fujiyama A."/>
            <person name="Holland L.Z."/>
            <person name="Holland P.W.H."/>
            <person name="Satoh N."/>
            <person name="Rokhsar D.S."/>
        </authorList>
    </citation>
    <scope>NUCLEOTIDE SEQUENCE [LARGE SCALE GENOMIC DNA]</scope>
    <source>
        <strain evidence="1">S238N-H82</strain>
        <tissue evidence="1">Testes</tissue>
    </source>
</reference>
<gene>
    <name evidence="1" type="ORF">BRAFLDRAFT_91904</name>
</gene>
<accession>C3YB60</accession>
<evidence type="ECO:0008006" key="2">
    <source>
        <dbReference type="Google" id="ProtNLM"/>
    </source>
</evidence>
<proteinExistence type="predicted"/>
<dbReference type="AlphaFoldDB" id="C3YB60"/>
<dbReference type="EMBL" id="GG666496">
    <property type="protein sequence ID" value="EEN62522.1"/>
    <property type="molecule type" value="Genomic_DNA"/>
</dbReference>
<dbReference type="eggNOG" id="ENOG502SX4F">
    <property type="taxonomic scope" value="Eukaryota"/>
</dbReference>